<proteinExistence type="predicted"/>
<evidence type="ECO:0008006" key="6">
    <source>
        <dbReference type="Google" id="ProtNLM"/>
    </source>
</evidence>
<reference evidence="2 4" key="1">
    <citation type="journal article" date="2017" name="Nat. Microbiol.">
        <title>Natural product diversity associated with the nematode symbionts Photorhabdus and Xenorhabdus.</title>
        <authorList>
            <person name="Tobias N.J."/>
            <person name="Wolff H."/>
            <person name="Djahanschiri B."/>
            <person name="Grundmann F."/>
            <person name="Kronenwerth M."/>
            <person name="Shi Y.M."/>
            <person name="Simonyi S."/>
            <person name="Grun P."/>
            <person name="Shapiro-Ilan D."/>
            <person name="Pidot S.J."/>
            <person name="Stinear T.P."/>
            <person name="Ebersberger I."/>
            <person name="Bode H.B."/>
        </authorList>
    </citation>
    <scope>NUCLEOTIDE SEQUENCE [LARGE SCALE GENOMIC DNA]</scope>
    <source>
        <strain evidence="2 4">DSM 16337</strain>
    </source>
</reference>
<feature type="region of interest" description="Disordered" evidence="1">
    <location>
        <begin position="51"/>
        <end position="123"/>
    </location>
</feature>
<organism evidence="2 4">
    <name type="scientific">Xenorhabdus ehlersii</name>
    <dbReference type="NCBI Taxonomy" id="290111"/>
    <lineage>
        <taxon>Bacteria</taxon>
        <taxon>Pseudomonadati</taxon>
        <taxon>Pseudomonadota</taxon>
        <taxon>Gammaproteobacteria</taxon>
        <taxon>Enterobacterales</taxon>
        <taxon>Morganellaceae</taxon>
        <taxon>Xenorhabdus</taxon>
    </lineage>
</organism>
<dbReference type="AlphaFoldDB" id="A0A2D0IMY2"/>
<evidence type="ECO:0000313" key="3">
    <source>
        <dbReference type="EMBL" id="RKE89124.1"/>
    </source>
</evidence>
<gene>
    <name evidence="3" type="ORF">BDE27_2731</name>
    <name evidence="2" type="ORF">Xehl_03141</name>
</gene>
<dbReference type="Proteomes" id="UP000225605">
    <property type="component" value="Unassembled WGS sequence"/>
</dbReference>
<evidence type="ECO:0000313" key="5">
    <source>
        <dbReference type="Proteomes" id="UP000283568"/>
    </source>
</evidence>
<comment type="caution">
    <text evidence="2">The sequence shown here is derived from an EMBL/GenBank/DDBJ whole genome shotgun (WGS) entry which is preliminary data.</text>
</comment>
<evidence type="ECO:0000313" key="2">
    <source>
        <dbReference type="EMBL" id="PHM23133.1"/>
    </source>
</evidence>
<reference evidence="3 5" key="2">
    <citation type="submission" date="2018-09" db="EMBL/GenBank/DDBJ databases">
        <title>Genomic Encyclopedia of Archaeal and Bacterial Type Strains, Phase II (KMG-II): from individual species to whole genera.</title>
        <authorList>
            <person name="Goeker M."/>
        </authorList>
    </citation>
    <scope>NUCLEOTIDE SEQUENCE [LARGE SCALE GENOMIC DNA]</scope>
    <source>
        <strain evidence="3 5">DSM 16337</strain>
    </source>
</reference>
<protein>
    <recommendedName>
        <fullName evidence="6">DUF4105 domain-containing protein</fullName>
    </recommendedName>
</protein>
<accession>A0A2D0IMY2</accession>
<dbReference type="EMBL" id="RAQI01000004">
    <property type="protein sequence ID" value="RKE89124.1"/>
    <property type="molecule type" value="Genomic_DNA"/>
</dbReference>
<dbReference type="Proteomes" id="UP000283568">
    <property type="component" value="Unassembled WGS sequence"/>
</dbReference>
<name>A0A2D0IMY2_9GAMM</name>
<feature type="compositionally biased region" description="Polar residues" evidence="1">
    <location>
        <begin position="110"/>
        <end position="123"/>
    </location>
</feature>
<evidence type="ECO:0000256" key="1">
    <source>
        <dbReference type="SAM" id="MobiDB-lite"/>
    </source>
</evidence>
<dbReference type="EMBL" id="NIBT01000017">
    <property type="protein sequence ID" value="PHM23133.1"/>
    <property type="molecule type" value="Genomic_DNA"/>
</dbReference>
<sequence length="271" mass="30237">MTPRTKAEQKILAGTPVSAVVYIWYPCHKFVAGHASIYIGGVPRCPWSIGVTEPPTPQNSTPASPIPPTERRRSASSIFSRHERSPSRGSIFSRGAGSPAPYNVTERDWPSTSIQHPPSPTDNNYVSFYSDPNRYRGGLSFAGTFGNIQKDFILQPHLEYLLINLNVEKMQEKKSEIYIGKTYGNYHVSHSYSTFSKNCATIVARILTAGGVESLLNPIQRIGYGKNIYWTPKDIAQLCNELRNNDLAVKIRGLDCPDKSELPIRTMMGFR</sequence>
<keyword evidence="5" id="KW-1185">Reference proteome</keyword>
<evidence type="ECO:0000313" key="4">
    <source>
        <dbReference type="Proteomes" id="UP000225605"/>
    </source>
</evidence>